<dbReference type="RefSeq" id="XP_022760147.1">
    <property type="nucleotide sequence ID" value="XM_022904412.1"/>
</dbReference>
<dbReference type="PROSITE" id="PS51320">
    <property type="entry name" value="TIFY"/>
    <property type="match status" value="2"/>
</dbReference>
<dbReference type="Proteomes" id="UP000515121">
    <property type="component" value="Unplaced"/>
</dbReference>
<dbReference type="PANTHER" id="PTHR33077:SF90">
    <property type="entry name" value="PROTEIN TIFY 7"/>
    <property type="match status" value="1"/>
</dbReference>
<evidence type="ECO:0000256" key="2">
    <source>
        <dbReference type="RuleBase" id="RU369065"/>
    </source>
</evidence>
<sequence length="279" mass="32425">MERDFLGLKWNESSQTLKQITNNNTFSDSVSGMQWRWWDKNDCCCSQFQPHKVTQVEMGDTLTYKLSSLPKELKFPFQFETTGTSSNDQFPEGIPFVEWFSTSPTHHPRNKSMQSESANRLTIIYDDKVYVFEDISPDKAEAIIRLAKDEYFCLTTEDMKRVLQQTTMDLPLSKPPEPPSIIFNSLVESSLPTFPATTLPKARKATLEHFMKKRKNRNKSMQSESPNRLTIIYDDKVYVFEDISIDKAEAIMRSAEDEYFCLTTEDMKRVLQQTTMELP</sequence>
<proteinExistence type="inferred from homology"/>
<accession>A0A6P6A5S1</accession>
<dbReference type="PANTHER" id="PTHR33077">
    <property type="entry name" value="PROTEIN TIFY 4A-RELATED-RELATED"/>
    <property type="match status" value="1"/>
</dbReference>
<dbReference type="InterPro" id="IPR040390">
    <property type="entry name" value="TIFY/JAZ"/>
</dbReference>
<dbReference type="AlphaFoldDB" id="A0A6P6A5S1"/>
<dbReference type="GeneID" id="111306598"/>
<dbReference type="GO" id="GO:0009611">
    <property type="term" value="P:response to wounding"/>
    <property type="evidence" value="ECO:0007669"/>
    <property type="project" value="UniProtKB-UniRule"/>
</dbReference>
<keyword evidence="2" id="KW-0539">Nucleus</keyword>
<keyword evidence="2" id="KW-1184">Jasmonic acid signaling pathway</keyword>
<protein>
    <recommendedName>
        <fullName evidence="2">Protein TIFY</fullName>
    </recommendedName>
    <alternativeName>
        <fullName evidence="2">Jasmonate ZIM domain-containing protein</fullName>
    </alternativeName>
</protein>
<evidence type="ECO:0000313" key="4">
    <source>
        <dbReference type="Proteomes" id="UP000515121"/>
    </source>
</evidence>
<comment type="domain">
    <text evidence="2">The jas domain is required for interaction with COI1.</text>
</comment>
<dbReference type="OrthoDB" id="1641466at2759"/>
<feature type="domain" description="Tify" evidence="3">
    <location>
        <begin position="222"/>
        <end position="257"/>
    </location>
</feature>
<evidence type="ECO:0000256" key="1">
    <source>
        <dbReference type="ARBA" id="ARBA00008614"/>
    </source>
</evidence>
<dbReference type="InterPro" id="IPR018467">
    <property type="entry name" value="CCT_CS"/>
</dbReference>
<comment type="similarity">
    <text evidence="1 2">Belongs to the TIFY/JAZ family.</text>
</comment>
<dbReference type="KEGG" id="dzi:111306598"/>
<dbReference type="Pfam" id="PF09425">
    <property type="entry name" value="Jas_motif"/>
    <property type="match status" value="1"/>
</dbReference>
<reference evidence="5" key="1">
    <citation type="submission" date="2025-08" db="UniProtKB">
        <authorList>
            <consortium name="RefSeq"/>
        </authorList>
    </citation>
    <scope>IDENTIFICATION</scope>
    <source>
        <tissue evidence="5">Fruit stalk</tissue>
    </source>
</reference>
<dbReference type="InterPro" id="IPR010399">
    <property type="entry name" value="Tify_dom"/>
</dbReference>
<evidence type="ECO:0000313" key="5">
    <source>
        <dbReference type="RefSeq" id="XP_022760147.1"/>
    </source>
</evidence>
<comment type="subcellular location">
    <subcellularLocation>
        <location evidence="2">Nucleus</location>
    </subcellularLocation>
</comment>
<dbReference type="GO" id="GO:2000022">
    <property type="term" value="P:regulation of jasmonic acid mediated signaling pathway"/>
    <property type="evidence" value="ECO:0007669"/>
    <property type="project" value="UniProtKB-UniRule"/>
</dbReference>
<feature type="domain" description="Tify" evidence="3">
    <location>
        <begin position="114"/>
        <end position="149"/>
    </location>
</feature>
<name>A0A6P6A5S1_DURZI</name>
<organism evidence="4 5">
    <name type="scientific">Durio zibethinus</name>
    <name type="common">Durian</name>
    <dbReference type="NCBI Taxonomy" id="66656"/>
    <lineage>
        <taxon>Eukaryota</taxon>
        <taxon>Viridiplantae</taxon>
        <taxon>Streptophyta</taxon>
        <taxon>Embryophyta</taxon>
        <taxon>Tracheophyta</taxon>
        <taxon>Spermatophyta</taxon>
        <taxon>Magnoliopsida</taxon>
        <taxon>eudicotyledons</taxon>
        <taxon>Gunneridae</taxon>
        <taxon>Pentapetalae</taxon>
        <taxon>rosids</taxon>
        <taxon>malvids</taxon>
        <taxon>Malvales</taxon>
        <taxon>Malvaceae</taxon>
        <taxon>Helicteroideae</taxon>
        <taxon>Durio</taxon>
    </lineage>
</organism>
<dbReference type="SMART" id="SM00979">
    <property type="entry name" value="TIFY"/>
    <property type="match status" value="2"/>
</dbReference>
<dbReference type="GO" id="GO:0031347">
    <property type="term" value="P:regulation of defense response"/>
    <property type="evidence" value="ECO:0007669"/>
    <property type="project" value="UniProtKB-UniRule"/>
</dbReference>
<comment type="function">
    <text evidence="2">Repressor of jasmonate responses.</text>
</comment>
<gene>
    <name evidence="5" type="primary">LOC111306598</name>
</gene>
<keyword evidence="4" id="KW-1185">Reference proteome</keyword>
<evidence type="ECO:0000259" key="3">
    <source>
        <dbReference type="PROSITE" id="PS51320"/>
    </source>
</evidence>
<dbReference type="Pfam" id="PF06200">
    <property type="entry name" value="tify"/>
    <property type="match status" value="2"/>
</dbReference>
<dbReference type="GO" id="GO:0005634">
    <property type="term" value="C:nucleus"/>
    <property type="evidence" value="ECO:0007669"/>
    <property type="project" value="UniProtKB-SubCell"/>
</dbReference>